<dbReference type="EMBL" id="SUNJ01007405">
    <property type="protein sequence ID" value="TPP62030.1"/>
    <property type="molecule type" value="Genomic_DNA"/>
</dbReference>
<dbReference type="Pfam" id="PF08246">
    <property type="entry name" value="Inhibitor_I29"/>
    <property type="match status" value="1"/>
</dbReference>
<sequence>MMKHNIQYDIGQVAWTMGLNRFSARLPGEPICGCCTKDALKCEISREEQEPQSFTSHDDNSISFILEQTFLDECWSLWKRKHNKVYANQQEENQHREKWTVNLVDIMKNNVKYEVGLSDNSRRLDQLADSASA</sequence>
<dbReference type="InterPro" id="IPR038765">
    <property type="entry name" value="Papain-like_cys_pep_sf"/>
</dbReference>
<dbReference type="InterPro" id="IPR013201">
    <property type="entry name" value="Prot_inhib_I29"/>
</dbReference>
<dbReference type="OrthoDB" id="5855924at2759"/>
<dbReference type="Gene3D" id="1.10.287.2250">
    <property type="match status" value="1"/>
</dbReference>
<organism evidence="2 3">
    <name type="scientific">Fasciola gigantica</name>
    <name type="common">Giant liver fluke</name>
    <dbReference type="NCBI Taxonomy" id="46835"/>
    <lineage>
        <taxon>Eukaryota</taxon>
        <taxon>Metazoa</taxon>
        <taxon>Spiralia</taxon>
        <taxon>Lophotrochozoa</taxon>
        <taxon>Platyhelminthes</taxon>
        <taxon>Trematoda</taxon>
        <taxon>Digenea</taxon>
        <taxon>Plagiorchiida</taxon>
        <taxon>Echinostomata</taxon>
        <taxon>Echinostomatoidea</taxon>
        <taxon>Fasciolidae</taxon>
        <taxon>Fasciola</taxon>
    </lineage>
</organism>
<feature type="domain" description="Cathepsin propeptide inhibitor" evidence="1">
    <location>
        <begin position="75"/>
        <end position="129"/>
    </location>
</feature>
<comment type="caution">
    <text evidence="2">The sequence shown here is derived from an EMBL/GenBank/DDBJ whole genome shotgun (WGS) entry which is preliminary data.</text>
</comment>
<dbReference type="SUPFAM" id="SSF54001">
    <property type="entry name" value="Cysteine proteinases"/>
    <property type="match status" value="1"/>
</dbReference>
<dbReference type="Proteomes" id="UP000316759">
    <property type="component" value="Unassembled WGS sequence"/>
</dbReference>
<evidence type="ECO:0000313" key="3">
    <source>
        <dbReference type="Proteomes" id="UP000316759"/>
    </source>
</evidence>
<evidence type="ECO:0000313" key="2">
    <source>
        <dbReference type="EMBL" id="TPP62030.1"/>
    </source>
</evidence>
<protein>
    <recommendedName>
        <fullName evidence="1">Cathepsin propeptide inhibitor domain-containing protein</fullName>
    </recommendedName>
</protein>
<keyword evidence="3" id="KW-1185">Reference proteome</keyword>
<dbReference type="AlphaFoldDB" id="A0A504YWT1"/>
<evidence type="ECO:0000259" key="1">
    <source>
        <dbReference type="Pfam" id="PF08246"/>
    </source>
</evidence>
<proteinExistence type="predicted"/>
<accession>A0A504YWT1</accession>
<reference evidence="2 3" key="1">
    <citation type="submission" date="2019-04" db="EMBL/GenBank/DDBJ databases">
        <title>Annotation for the trematode Fasciola gigantica.</title>
        <authorList>
            <person name="Choi Y.-J."/>
        </authorList>
    </citation>
    <scope>NUCLEOTIDE SEQUENCE [LARGE SCALE GENOMIC DNA]</scope>
    <source>
        <strain evidence="2">Uganda_cow_1</strain>
    </source>
</reference>
<gene>
    <name evidence="2" type="ORF">FGIG_09102</name>
</gene>
<name>A0A504YWT1_FASGI</name>